<keyword evidence="2 4" id="KW-0238">DNA-binding</keyword>
<dbReference type="Proteomes" id="UP001180737">
    <property type="component" value="Unassembled WGS sequence"/>
</dbReference>
<dbReference type="InterPro" id="IPR001647">
    <property type="entry name" value="HTH_TetR"/>
</dbReference>
<dbReference type="Pfam" id="PF00440">
    <property type="entry name" value="TetR_N"/>
    <property type="match status" value="1"/>
</dbReference>
<accession>A0ABU2Z6R9</accession>
<dbReference type="PANTHER" id="PTHR30055:SF234">
    <property type="entry name" value="HTH-TYPE TRANSCRIPTIONAL REGULATOR BETI"/>
    <property type="match status" value="1"/>
</dbReference>
<sequence length="204" mass="22296">MPTRKYEQRQRAEAAQETRRRILDAVYDQLRAAPSKPVSIDRIAQAAKVARPTVYLVFGSRAGLFDAVGADLLQRGGFESMIEKSDHPDAREALRGGIRGVVEMYAAHRDVLRVLSSMALLDSAAVGGAVERMEQGRASGMAHLAGRLAEQDLLRPDTTVDRATDVLWLLTGFDSFDLLYTGRGAPVDEVADLLVTTAERGLCR</sequence>
<evidence type="ECO:0000256" key="1">
    <source>
        <dbReference type="ARBA" id="ARBA00023015"/>
    </source>
</evidence>
<keyword evidence="7" id="KW-1185">Reference proteome</keyword>
<comment type="caution">
    <text evidence="6">The sequence shown here is derived from an EMBL/GenBank/DDBJ whole genome shotgun (WGS) entry which is preliminary data.</text>
</comment>
<dbReference type="EMBL" id="JAVRFJ010000037">
    <property type="protein sequence ID" value="MDT0572288.1"/>
    <property type="molecule type" value="Genomic_DNA"/>
</dbReference>
<dbReference type="RefSeq" id="WP_033526546.1">
    <property type="nucleotide sequence ID" value="NZ_JAVRFJ010000037.1"/>
</dbReference>
<evidence type="ECO:0000313" key="6">
    <source>
        <dbReference type="EMBL" id="MDT0572288.1"/>
    </source>
</evidence>
<gene>
    <name evidence="6" type="ORF">RM704_33350</name>
</gene>
<organism evidence="6 7">
    <name type="scientific">Streptomyces gottesmaniae</name>
    <dbReference type="NCBI Taxonomy" id="3075518"/>
    <lineage>
        <taxon>Bacteria</taxon>
        <taxon>Bacillati</taxon>
        <taxon>Actinomycetota</taxon>
        <taxon>Actinomycetes</taxon>
        <taxon>Kitasatosporales</taxon>
        <taxon>Streptomycetaceae</taxon>
        <taxon>Streptomyces</taxon>
    </lineage>
</organism>
<keyword evidence="3" id="KW-0804">Transcription</keyword>
<dbReference type="InterPro" id="IPR050109">
    <property type="entry name" value="HTH-type_TetR-like_transc_reg"/>
</dbReference>
<name>A0ABU2Z6R9_9ACTN</name>
<evidence type="ECO:0000256" key="2">
    <source>
        <dbReference type="ARBA" id="ARBA00023125"/>
    </source>
</evidence>
<evidence type="ECO:0000259" key="5">
    <source>
        <dbReference type="PROSITE" id="PS50977"/>
    </source>
</evidence>
<keyword evidence="1" id="KW-0805">Transcription regulation</keyword>
<dbReference type="SUPFAM" id="SSF46689">
    <property type="entry name" value="Homeodomain-like"/>
    <property type="match status" value="1"/>
</dbReference>
<dbReference type="InterPro" id="IPR009057">
    <property type="entry name" value="Homeodomain-like_sf"/>
</dbReference>
<evidence type="ECO:0000256" key="4">
    <source>
        <dbReference type="PROSITE-ProRule" id="PRU00335"/>
    </source>
</evidence>
<feature type="DNA-binding region" description="H-T-H motif" evidence="4">
    <location>
        <begin position="39"/>
        <end position="58"/>
    </location>
</feature>
<proteinExistence type="predicted"/>
<dbReference type="PANTHER" id="PTHR30055">
    <property type="entry name" value="HTH-TYPE TRANSCRIPTIONAL REGULATOR RUTR"/>
    <property type="match status" value="1"/>
</dbReference>
<evidence type="ECO:0000313" key="7">
    <source>
        <dbReference type="Proteomes" id="UP001180737"/>
    </source>
</evidence>
<reference evidence="6" key="1">
    <citation type="submission" date="2024-05" db="EMBL/GenBank/DDBJ databases">
        <title>30 novel species of actinomycetes from the DSMZ collection.</title>
        <authorList>
            <person name="Nouioui I."/>
        </authorList>
    </citation>
    <scope>NUCLEOTIDE SEQUENCE</scope>
    <source>
        <strain evidence="6">DSM 3412</strain>
    </source>
</reference>
<dbReference type="PROSITE" id="PS50977">
    <property type="entry name" value="HTH_TETR_2"/>
    <property type="match status" value="1"/>
</dbReference>
<dbReference type="Gene3D" id="1.10.357.10">
    <property type="entry name" value="Tetracycline Repressor, domain 2"/>
    <property type="match status" value="1"/>
</dbReference>
<protein>
    <submittedName>
        <fullName evidence="6">TetR/AcrR family transcriptional regulator</fullName>
    </submittedName>
</protein>
<feature type="domain" description="HTH tetR-type" evidence="5">
    <location>
        <begin position="16"/>
        <end position="76"/>
    </location>
</feature>
<evidence type="ECO:0000256" key="3">
    <source>
        <dbReference type="ARBA" id="ARBA00023163"/>
    </source>
</evidence>